<name>A0A0M2K2R5_9MYCO</name>
<dbReference type="Proteomes" id="UP000294952">
    <property type="component" value="Unassembled WGS sequence"/>
</dbReference>
<feature type="transmembrane region" description="Helical" evidence="1">
    <location>
        <begin position="25"/>
        <end position="42"/>
    </location>
</feature>
<organism evidence="2 4">
    <name type="scientific">Mycolicibacterium obuense</name>
    <dbReference type="NCBI Taxonomy" id="1807"/>
    <lineage>
        <taxon>Bacteria</taxon>
        <taxon>Bacillati</taxon>
        <taxon>Actinomycetota</taxon>
        <taxon>Actinomycetes</taxon>
        <taxon>Mycobacteriales</taxon>
        <taxon>Mycobacteriaceae</taxon>
        <taxon>Mycolicibacterium</taxon>
    </lineage>
</organism>
<keyword evidence="1" id="KW-1133">Transmembrane helix</keyword>
<sequence length="93" mass="10362">MGTFTKWGNTFTRWYDGAGKGRRRGFWLGFITMVVIGGALIGPTHDWLFGSSANNVRVCCDPQGTEITVAQDDPRVDLNDFDATRYRICNPAT</sequence>
<comment type="caution">
    <text evidence="2">The sequence shown here is derived from an EMBL/GenBank/DDBJ whole genome shotgun (WGS) entry which is preliminary data.</text>
</comment>
<keyword evidence="1" id="KW-0812">Transmembrane</keyword>
<protein>
    <submittedName>
        <fullName evidence="2">Uncharacterized protein</fullName>
    </submittedName>
</protein>
<evidence type="ECO:0000313" key="2">
    <source>
        <dbReference type="EMBL" id="KKF03200.1"/>
    </source>
</evidence>
<dbReference type="EMBL" id="SDLP01000008">
    <property type="protein sequence ID" value="TDL04535.1"/>
    <property type="molecule type" value="Genomic_DNA"/>
</dbReference>
<reference evidence="2 4" key="1">
    <citation type="submission" date="2015-04" db="EMBL/GenBank/DDBJ databases">
        <title>Genome sequence of Mycobacterium obuense UC1.</title>
        <authorList>
            <person name="Greninger A.L."/>
            <person name="Cunningham G."/>
            <person name="Chiu C.Y."/>
            <person name="Miller S."/>
        </authorList>
    </citation>
    <scope>NUCLEOTIDE SEQUENCE [LARGE SCALE GENOMIC DNA]</scope>
    <source>
        <strain evidence="2 4">UC1</strain>
    </source>
</reference>
<keyword evidence="4" id="KW-1185">Reference proteome</keyword>
<dbReference type="PATRIC" id="fig|1807.13.peg.501"/>
<evidence type="ECO:0000256" key="1">
    <source>
        <dbReference type="SAM" id="Phobius"/>
    </source>
</evidence>
<gene>
    <name evidence="3" type="ORF">EUA04_22440</name>
    <name evidence="2" type="ORF">WN67_04460</name>
</gene>
<evidence type="ECO:0000313" key="5">
    <source>
        <dbReference type="Proteomes" id="UP000294952"/>
    </source>
</evidence>
<keyword evidence="1" id="KW-0472">Membrane</keyword>
<accession>A0A0M2K2R5</accession>
<reference evidence="3 5" key="2">
    <citation type="submission" date="2019-01" db="EMBL/GenBank/DDBJ databases">
        <title>High-quality-draft genome sequences of five non-tuberculosis mycobacteriaceae isolated from a nosocomial environment.</title>
        <authorList>
            <person name="Tiago I."/>
            <person name="Alarico S."/>
            <person name="Pereira S.G."/>
            <person name="Coelho C."/>
            <person name="Maranha A."/>
            <person name="Empadinhas N."/>
        </authorList>
    </citation>
    <scope>NUCLEOTIDE SEQUENCE [LARGE SCALE GENOMIC DNA]</scope>
    <source>
        <strain evidence="3 5">22DIII</strain>
    </source>
</reference>
<dbReference type="AlphaFoldDB" id="A0A0M2K2R5"/>
<evidence type="ECO:0000313" key="3">
    <source>
        <dbReference type="EMBL" id="TDL04535.1"/>
    </source>
</evidence>
<dbReference type="EMBL" id="LAUZ02000003">
    <property type="protein sequence ID" value="KKF03200.1"/>
    <property type="molecule type" value="Genomic_DNA"/>
</dbReference>
<dbReference type="OrthoDB" id="10002011at2"/>
<dbReference type="Proteomes" id="UP000034150">
    <property type="component" value="Unassembled WGS sequence"/>
</dbReference>
<dbReference type="RefSeq" id="WP_046361873.1">
    <property type="nucleotide sequence ID" value="NZ_CALTXN010000015.1"/>
</dbReference>
<evidence type="ECO:0000313" key="4">
    <source>
        <dbReference type="Proteomes" id="UP000034150"/>
    </source>
</evidence>
<proteinExistence type="predicted"/>